<evidence type="ECO:0000313" key="6">
    <source>
        <dbReference type="Proteomes" id="UP000694428"/>
    </source>
</evidence>
<comment type="similarity">
    <text evidence="2">Belongs to the sulfatase-modifying factor family.</text>
</comment>
<dbReference type="PANTHER" id="PTHR23150">
    <property type="entry name" value="SULFATASE MODIFYING FACTOR 1, 2"/>
    <property type="match status" value="1"/>
</dbReference>
<accession>A0A8C9LDD1</accession>
<evidence type="ECO:0000259" key="4">
    <source>
        <dbReference type="Pfam" id="PF03781"/>
    </source>
</evidence>
<evidence type="ECO:0000256" key="1">
    <source>
        <dbReference type="ARBA" id="ARBA00004319"/>
    </source>
</evidence>
<dbReference type="Gene3D" id="3.90.1580.10">
    <property type="entry name" value="paralog of FGE (formylglycine-generating enzyme)"/>
    <property type="match status" value="1"/>
</dbReference>
<feature type="domain" description="Sulfatase-modifying factor enzyme-like" evidence="4">
    <location>
        <begin position="15"/>
        <end position="62"/>
    </location>
</feature>
<dbReference type="InterPro" id="IPR051043">
    <property type="entry name" value="Sulfatase_Mod_Factor_Kinase"/>
</dbReference>
<reference evidence="5" key="2">
    <citation type="submission" date="2025-09" db="UniProtKB">
        <authorList>
            <consortium name="Ensembl"/>
        </authorList>
    </citation>
    <scope>IDENTIFICATION</scope>
</reference>
<dbReference type="PANTHER" id="PTHR23150:SF33">
    <property type="entry name" value="INACTIVE C-ALPHA-FORMYLGLYCINE-GENERATING ENZYME 2"/>
    <property type="match status" value="1"/>
</dbReference>
<dbReference type="InterPro" id="IPR005532">
    <property type="entry name" value="SUMF_dom"/>
</dbReference>
<proteinExistence type="inferred from homology"/>
<feature type="region of interest" description="Disordered" evidence="3">
    <location>
        <begin position="22"/>
        <end position="41"/>
    </location>
</feature>
<evidence type="ECO:0000256" key="2">
    <source>
        <dbReference type="ARBA" id="ARBA00005310"/>
    </source>
</evidence>
<evidence type="ECO:0000313" key="5">
    <source>
        <dbReference type="Ensembl" id="ENSPSTP00000020134.1"/>
    </source>
</evidence>
<dbReference type="AlphaFoldDB" id="A0A8C9LDD1"/>
<dbReference type="SUPFAM" id="SSF56436">
    <property type="entry name" value="C-type lectin-like"/>
    <property type="match status" value="1"/>
</dbReference>
<keyword evidence="6" id="KW-1185">Reference proteome</keyword>
<organism evidence="5 6">
    <name type="scientific">Pavo cristatus</name>
    <name type="common">Indian peafowl</name>
    <name type="synonym">Blue peafowl</name>
    <dbReference type="NCBI Taxonomy" id="9049"/>
    <lineage>
        <taxon>Eukaryota</taxon>
        <taxon>Metazoa</taxon>
        <taxon>Chordata</taxon>
        <taxon>Craniata</taxon>
        <taxon>Vertebrata</taxon>
        <taxon>Euteleostomi</taxon>
        <taxon>Archelosauria</taxon>
        <taxon>Archosauria</taxon>
        <taxon>Dinosauria</taxon>
        <taxon>Saurischia</taxon>
        <taxon>Theropoda</taxon>
        <taxon>Coelurosauria</taxon>
        <taxon>Aves</taxon>
        <taxon>Neognathae</taxon>
        <taxon>Galloanserae</taxon>
        <taxon>Galliformes</taxon>
        <taxon>Phasianidae</taxon>
        <taxon>Phasianinae</taxon>
        <taxon>Pavo</taxon>
    </lineage>
</organism>
<dbReference type="Pfam" id="PF03781">
    <property type="entry name" value="FGE-sulfatase"/>
    <property type="match status" value="1"/>
</dbReference>
<dbReference type="Ensembl" id="ENSPSTT00000021111.1">
    <property type="protein sequence ID" value="ENSPSTP00000020134.1"/>
    <property type="gene ID" value="ENSPSTG00000014599.1"/>
</dbReference>
<dbReference type="GO" id="GO:0005788">
    <property type="term" value="C:endoplasmic reticulum lumen"/>
    <property type="evidence" value="ECO:0007669"/>
    <property type="project" value="UniProtKB-SubCell"/>
</dbReference>
<dbReference type="InterPro" id="IPR042095">
    <property type="entry name" value="SUMF_sf"/>
</dbReference>
<name>A0A8C9LDD1_PAVCR</name>
<sequence length="73" mass="8024">MFVLTASLLAFGNDERMVQLPGGKFQMGSSSAQSRDEEGPIREVTVKPFAIDKFPVTNRDFSPVPGGVPEPWR</sequence>
<comment type="subcellular location">
    <subcellularLocation>
        <location evidence="1">Endoplasmic reticulum lumen</location>
    </subcellularLocation>
</comment>
<reference evidence="5" key="1">
    <citation type="submission" date="2025-08" db="UniProtKB">
        <authorList>
            <consortium name="Ensembl"/>
        </authorList>
    </citation>
    <scope>IDENTIFICATION</scope>
</reference>
<dbReference type="Proteomes" id="UP000694428">
    <property type="component" value="Unplaced"/>
</dbReference>
<dbReference type="InterPro" id="IPR016187">
    <property type="entry name" value="CTDL_fold"/>
</dbReference>
<evidence type="ECO:0000256" key="3">
    <source>
        <dbReference type="SAM" id="MobiDB-lite"/>
    </source>
</evidence>
<protein>
    <recommendedName>
        <fullName evidence="4">Sulfatase-modifying factor enzyme-like domain-containing protein</fullName>
    </recommendedName>
</protein>